<dbReference type="EMBL" id="SRLO01000110">
    <property type="protein sequence ID" value="TNN74872.1"/>
    <property type="molecule type" value="Genomic_DNA"/>
</dbReference>
<comment type="caution">
    <text evidence="2">The sequence shown here is derived from an EMBL/GenBank/DDBJ whole genome shotgun (WGS) entry which is preliminary data.</text>
</comment>
<keyword evidence="3" id="KW-1185">Reference proteome</keyword>
<protein>
    <submittedName>
        <fullName evidence="2">Uncharacterized protein</fullName>
    </submittedName>
</protein>
<dbReference type="AlphaFoldDB" id="A0A4Z2IBT2"/>
<feature type="region of interest" description="Disordered" evidence="1">
    <location>
        <begin position="55"/>
        <end position="81"/>
    </location>
</feature>
<proteinExistence type="predicted"/>
<evidence type="ECO:0000313" key="2">
    <source>
        <dbReference type="EMBL" id="TNN74872.1"/>
    </source>
</evidence>
<sequence length="206" mass="23285">MCTQQSADNLKVAPRFDLTPPHMVPEPDTEPYLMLEQTVERRIKSVAMLHVRRTEGHPARTDGTRGSRGQISHRPVREQGAGTPALENTLQTLNFADFVAFLARSSPILVKFSALFSGPDGRFLLVGSGRYITPLVTRTSSCFLQRCLKTLFAPFRSPHRAVWSEWREQPVLCEDDVCFYGQPDLPHQSREPVDFQLFKVLTGFDP</sequence>
<reference evidence="2 3" key="1">
    <citation type="submission" date="2019-03" db="EMBL/GenBank/DDBJ databases">
        <title>First draft genome of Liparis tanakae, snailfish: a comprehensive survey of snailfish specific genes.</title>
        <authorList>
            <person name="Kim W."/>
            <person name="Song I."/>
            <person name="Jeong J.-H."/>
            <person name="Kim D."/>
            <person name="Kim S."/>
            <person name="Ryu S."/>
            <person name="Song J.Y."/>
            <person name="Lee S.K."/>
        </authorList>
    </citation>
    <scope>NUCLEOTIDE SEQUENCE [LARGE SCALE GENOMIC DNA]</scope>
    <source>
        <tissue evidence="2">Muscle</tissue>
    </source>
</reference>
<accession>A0A4Z2IBT2</accession>
<gene>
    <name evidence="2" type="ORF">EYF80_014972</name>
</gene>
<feature type="region of interest" description="Disordered" evidence="1">
    <location>
        <begin position="1"/>
        <end position="29"/>
    </location>
</feature>
<feature type="compositionally biased region" description="Basic and acidic residues" evidence="1">
    <location>
        <begin position="55"/>
        <end position="65"/>
    </location>
</feature>
<organism evidence="2 3">
    <name type="scientific">Liparis tanakae</name>
    <name type="common">Tanaka's snailfish</name>
    <dbReference type="NCBI Taxonomy" id="230148"/>
    <lineage>
        <taxon>Eukaryota</taxon>
        <taxon>Metazoa</taxon>
        <taxon>Chordata</taxon>
        <taxon>Craniata</taxon>
        <taxon>Vertebrata</taxon>
        <taxon>Euteleostomi</taxon>
        <taxon>Actinopterygii</taxon>
        <taxon>Neopterygii</taxon>
        <taxon>Teleostei</taxon>
        <taxon>Neoteleostei</taxon>
        <taxon>Acanthomorphata</taxon>
        <taxon>Eupercaria</taxon>
        <taxon>Perciformes</taxon>
        <taxon>Cottioidei</taxon>
        <taxon>Cottales</taxon>
        <taxon>Liparidae</taxon>
        <taxon>Liparis</taxon>
    </lineage>
</organism>
<dbReference type="Proteomes" id="UP000314294">
    <property type="component" value="Unassembled WGS sequence"/>
</dbReference>
<evidence type="ECO:0000256" key="1">
    <source>
        <dbReference type="SAM" id="MobiDB-lite"/>
    </source>
</evidence>
<evidence type="ECO:0000313" key="3">
    <source>
        <dbReference type="Proteomes" id="UP000314294"/>
    </source>
</evidence>
<name>A0A4Z2IBT2_9TELE</name>